<accession>A0A176TAQ5</accession>
<keyword evidence="3" id="KW-1185">Reference proteome</keyword>
<protein>
    <submittedName>
        <fullName evidence="2">Uncharacterized protein</fullName>
    </submittedName>
</protein>
<comment type="caution">
    <text evidence="2">The sequence shown here is derived from an EMBL/GenBank/DDBJ whole genome shotgun (WGS) entry which is preliminary data.</text>
</comment>
<sequence>IYKHVVHNMRKTKLLHITLSLIGLSSCAQDLTCADFKIGQFYIPETKEMAKYTIVENDSISEMIPERDSSIKKYIVIREKDTQIEWKNGIANGKPEYEILEWIDDCTYRLTYDSSKSELSEDKKWINENKGIVVSETKIEDNCLYYKATMTTNEGQTISQDGIICKE</sequence>
<proteinExistence type="predicted"/>
<feature type="chain" id="PRO_5008049752" evidence="1">
    <location>
        <begin position="29"/>
        <end position="167"/>
    </location>
</feature>
<organism evidence="2 3">
    <name type="scientific">Polaribacter atrinae</name>
    <dbReference type="NCBI Taxonomy" id="1333662"/>
    <lineage>
        <taxon>Bacteria</taxon>
        <taxon>Pseudomonadati</taxon>
        <taxon>Bacteroidota</taxon>
        <taxon>Flavobacteriia</taxon>
        <taxon>Flavobacteriales</taxon>
        <taxon>Flavobacteriaceae</taxon>
    </lineage>
</organism>
<gene>
    <name evidence="2" type="ORF">LPB303_10085</name>
</gene>
<feature type="signal peptide" evidence="1">
    <location>
        <begin position="1"/>
        <end position="28"/>
    </location>
</feature>
<reference evidence="2 3" key="1">
    <citation type="submission" date="2016-02" db="EMBL/GenBank/DDBJ databases">
        <title>Draft genome sequence of Polaribacter atrinae KACC17473.</title>
        <authorList>
            <person name="Shin S.-K."/>
            <person name="Yi H."/>
        </authorList>
    </citation>
    <scope>NUCLEOTIDE SEQUENCE [LARGE SCALE GENOMIC DNA]</scope>
    <source>
        <strain evidence="2 3">KACC 17473</strain>
    </source>
</reference>
<keyword evidence="1" id="KW-0732">Signal</keyword>
<evidence type="ECO:0000313" key="3">
    <source>
        <dbReference type="Proteomes" id="UP000076923"/>
    </source>
</evidence>
<dbReference type="EMBL" id="LVWE01000036">
    <property type="protein sequence ID" value="OAD44920.1"/>
    <property type="molecule type" value="Genomic_DNA"/>
</dbReference>
<name>A0A176TAQ5_9FLAO</name>
<dbReference type="AlphaFoldDB" id="A0A176TAQ5"/>
<dbReference type="RefSeq" id="WP_068449907.1">
    <property type="nucleotide sequence ID" value="NZ_LVWE01000036.1"/>
</dbReference>
<evidence type="ECO:0000313" key="2">
    <source>
        <dbReference type="EMBL" id="OAD44920.1"/>
    </source>
</evidence>
<evidence type="ECO:0000256" key="1">
    <source>
        <dbReference type="SAM" id="SignalP"/>
    </source>
</evidence>
<dbReference type="Proteomes" id="UP000076923">
    <property type="component" value="Unassembled WGS sequence"/>
</dbReference>
<feature type="non-terminal residue" evidence="2">
    <location>
        <position position="1"/>
    </location>
</feature>